<dbReference type="OrthoDB" id="3541472at2759"/>
<evidence type="ECO:0000313" key="3">
    <source>
        <dbReference type="Proteomes" id="UP000567179"/>
    </source>
</evidence>
<keyword evidence="3" id="KW-1185">Reference proteome</keyword>
<dbReference type="SUPFAM" id="SSF81383">
    <property type="entry name" value="F-box domain"/>
    <property type="match status" value="1"/>
</dbReference>
<organism evidence="2 3">
    <name type="scientific">Psilocybe cf. subviscida</name>
    <dbReference type="NCBI Taxonomy" id="2480587"/>
    <lineage>
        <taxon>Eukaryota</taxon>
        <taxon>Fungi</taxon>
        <taxon>Dikarya</taxon>
        <taxon>Basidiomycota</taxon>
        <taxon>Agaricomycotina</taxon>
        <taxon>Agaricomycetes</taxon>
        <taxon>Agaricomycetidae</taxon>
        <taxon>Agaricales</taxon>
        <taxon>Agaricineae</taxon>
        <taxon>Strophariaceae</taxon>
        <taxon>Psilocybe</taxon>
    </lineage>
</organism>
<sequence length="874" mass="98560">MRHGDKLRTKDISNPLHANLQVMSTFASLPPEILYHIGSHLSIVDNKVLRYVCRYINQAVEPLALPSLSFCLKHPILGLLYAEKLNVYAERTTRATAHVRKLAVISENQLRYSNDRKTTSLRGIPNAPPASYQELLEIFLNLLLSLNNVDTFEWHLDHEVSEQVISKIFSFLSSQPIKKLKIMFDRPALLSDSLLPFNHPWIVRELVFTDCVSIRSLLGWHMDTVQLLKLPRRLIANCPDLEHLSLKTLCFHAAPQAPRLHDFLPHGTSNTNSTTVTTKPPLRLKSLSVSYLRMHLDQAMLYHLRSLQYLHIRSLLTMPEHDDPISTIMRTLRTEKIHLRGLNLNTFDVDDEVIEYLLSYSNTGVIQKITFENKKEVPHVVPGDESNVAKRFFAEVLPAVAGSLQALDITTSDLLDSWSFSPLYAEPIKHCHKLQTLCLSVEAEANNNAEAEKLNAYVERTTRATAHLRKLMINPEPFSEQLRAKAGRQPPPHQPIHPTVAKGDQPLLQTFSALLLSLDNVKTVDFHINAEVSERTITAVFSFLSLPSIRKLSVTLDRLALDFQSLLPFKSPWTVSELAYNQTSFSMLTTSFITAPAALKEALTKLPRCMIANCPNLERLSLRAGYTHTPLPITLHNFLHCNTDTRTAIATTPHLKLKSLSALGIPIHSDQAVLCHLRSLQYLYIRLPLTPERGDSISTIMRTLQTEKIHLRGLDLDTSDVDNEVIEYLLSYANTGIIRAIVFENRTKRPFTSAPDASSVAQRFFAEALPAVAGSLRSLYITTSDPSDSWSFRPWHAETIGLCHKLENLCLSVDGDVNNNAEIALGTCSKLLPTQPPTVHRVHDEIARIPIQSLLAWSHPYQFIDMVASWDELR</sequence>
<dbReference type="PROSITE" id="PS50181">
    <property type="entry name" value="FBOX"/>
    <property type="match status" value="1"/>
</dbReference>
<evidence type="ECO:0000313" key="2">
    <source>
        <dbReference type="EMBL" id="KAF5316147.1"/>
    </source>
</evidence>
<evidence type="ECO:0000259" key="1">
    <source>
        <dbReference type="PROSITE" id="PS50181"/>
    </source>
</evidence>
<accession>A0A8H5B5L4</accession>
<dbReference type="InterPro" id="IPR001810">
    <property type="entry name" value="F-box_dom"/>
</dbReference>
<gene>
    <name evidence="2" type="ORF">D9619_006601</name>
</gene>
<reference evidence="2 3" key="1">
    <citation type="journal article" date="2020" name="ISME J.">
        <title>Uncovering the hidden diversity of litter-decomposition mechanisms in mushroom-forming fungi.</title>
        <authorList>
            <person name="Floudas D."/>
            <person name="Bentzer J."/>
            <person name="Ahren D."/>
            <person name="Johansson T."/>
            <person name="Persson P."/>
            <person name="Tunlid A."/>
        </authorList>
    </citation>
    <scope>NUCLEOTIDE SEQUENCE [LARGE SCALE GENOMIC DNA]</scope>
    <source>
        <strain evidence="2 3">CBS 101986</strain>
    </source>
</reference>
<dbReference type="InterPro" id="IPR032675">
    <property type="entry name" value="LRR_dom_sf"/>
</dbReference>
<dbReference type="Gene3D" id="3.80.10.10">
    <property type="entry name" value="Ribonuclease Inhibitor"/>
    <property type="match status" value="1"/>
</dbReference>
<dbReference type="InterPro" id="IPR036047">
    <property type="entry name" value="F-box-like_dom_sf"/>
</dbReference>
<feature type="domain" description="F-box" evidence="1">
    <location>
        <begin position="23"/>
        <end position="61"/>
    </location>
</feature>
<dbReference type="SUPFAM" id="SSF52047">
    <property type="entry name" value="RNI-like"/>
    <property type="match status" value="1"/>
</dbReference>
<comment type="caution">
    <text evidence="2">The sequence shown here is derived from an EMBL/GenBank/DDBJ whole genome shotgun (WGS) entry which is preliminary data.</text>
</comment>
<dbReference type="Proteomes" id="UP000567179">
    <property type="component" value="Unassembled WGS sequence"/>
</dbReference>
<dbReference type="AlphaFoldDB" id="A0A8H5B5L4"/>
<name>A0A8H5B5L4_9AGAR</name>
<dbReference type="EMBL" id="JAACJJ010000042">
    <property type="protein sequence ID" value="KAF5316147.1"/>
    <property type="molecule type" value="Genomic_DNA"/>
</dbReference>
<proteinExistence type="predicted"/>
<protein>
    <recommendedName>
        <fullName evidence="1">F-box domain-containing protein</fullName>
    </recommendedName>
</protein>